<evidence type="ECO:0000259" key="3">
    <source>
        <dbReference type="Pfam" id="PF07993"/>
    </source>
</evidence>
<accession>A0A8H4T9U9</accession>
<dbReference type="InterPro" id="IPR042099">
    <property type="entry name" value="ANL_N_sf"/>
</dbReference>
<dbReference type="InterPro" id="IPR013120">
    <property type="entry name" value="FAR_NAD-bd"/>
</dbReference>
<sequence>MYSWLNATSGGEAITAQLKTAFKTLQQPPALTYCYGPTEISCCATMKTIGLGDNGDDSVYFGHAVPQGLTGEICVGGVGVVLSYLDEKSTSQWFVPNLFASAEHTEKGWTTMYRTGDKGLIRADGGLQFIRRVLCTLRDLSLTQISSTLVATRYCSSDSEVQLRSLWLPLSDMYRSSTPYGMADLVTQQKSSDYVSEIIDWEAETALPRSIDLSYSRNATPVRTETSLEILMTGSTSFLGKQILQSLLKRPSVARIHCVAVDPVSAANHLKDDRVTNLQATVDTIILAGSQGDCLNNYSTLRAPSLESTGQMGLFALGPRVPLHYISSNRVTLLDSSTDAALPPVSVRGYQPPTDGSEGFTAAKWAGEVCLESLSEAAASNEESGLPVSIHRHCAIVGDEAPIEAALNALLRYSKLINAVPRVSSLIAEGYFDFLPVTDAADVYFGNFY</sequence>
<evidence type="ECO:0000313" key="5">
    <source>
        <dbReference type="Proteomes" id="UP000604273"/>
    </source>
</evidence>
<feature type="domain" description="Thioester reductase (TE)" evidence="3">
    <location>
        <begin position="254"/>
        <end position="408"/>
    </location>
</feature>
<reference evidence="4" key="2">
    <citation type="submission" date="2020-05" db="EMBL/GenBank/DDBJ databases">
        <authorList>
            <person name="Kim H.-S."/>
            <person name="Proctor R.H."/>
            <person name="Brown D.W."/>
        </authorList>
    </citation>
    <scope>NUCLEOTIDE SEQUENCE</scope>
    <source>
        <strain evidence="4">NRRL 45417</strain>
    </source>
</reference>
<gene>
    <name evidence="4" type="ORF">FGADI_5750</name>
</gene>
<comment type="caution">
    <text evidence="4">The sequence shown here is derived from an EMBL/GenBank/DDBJ whole genome shotgun (WGS) entry which is preliminary data.</text>
</comment>
<dbReference type="SUPFAM" id="SSF51735">
    <property type="entry name" value="NAD(P)-binding Rossmann-fold domains"/>
    <property type="match status" value="1"/>
</dbReference>
<name>A0A8H4T9U9_9HYPO</name>
<evidence type="ECO:0000313" key="4">
    <source>
        <dbReference type="EMBL" id="KAF4953757.1"/>
    </source>
</evidence>
<dbReference type="AlphaFoldDB" id="A0A8H4T9U9"/>
<dbReference type="Pfam" id="PF07993">
    <property type="entry name" value="NAD_binding_4"/>
    <property type="match status" value="1"/>
</dbReference>
<keyword evidence="1" id="KW-0596">Phosphopantetheine</keyword>
<dbReference type="InterPro" id="IPR036291">
    <property type="entry name" value="NAD(P)-bd_dom_sf"/>
</dbReference>
<dbReference type="Gene3D" id="3.40.50.720">
    <property type="entry name" value="NAD(P)-binding Rossmann-like Domain"/>
    <property type="match status" value="1"/>
</dbReference>
<evidence type="ECO:0000256" key="1">
    <source>
        <dbReference type="ARBA" id="ARBA00022450"/>
    </source>
</evidence>
<protein>
    <recommendedName>
        <fullName evidence="3">Thioester reductase (TE) domain-containing protein</fullName>
    </recommendedName>
</protein>
<organism evidence="4 5">
    <name type="scientific">Fusarium gaditjirri</name>
    <dbReference type="NCBI Taxonomy" id="282569"/>
    <lineage>
        <taxon>Eukaryota</taxon>
        <taxon>Fungi</taxon>
        <taxon>Dikarya</taxon>
        <taxon>Ascomycota</taxon>
        <taxon>Pezizomycotina</taxon>
        <taxon>Sordariomycetes</taxon>
        <taxon>Hypocreomycetidae</taxon>
        <taxon>Hypocreales</taxon>
        <taxon>Nectriaceae</taxon>
        <taxon>Fusarium</taxon>
        <taxon>Fusarium nisikadoi species complex</taxon>
    </lineage>
</organism>
<dbReference type="PANTHER" id="PTHR44845:SF6">
    <property type="entry name" value="BETA-ALANINE-ACTIVATING ENZYME"/>
    <property type="match status" value="1"/>
</dbReference>
<proteinExistence type="predicted"/>
<evidence type="ECO:0000256" key="2">
    <source>
        <dbReference type="ARBA" id="ARBA00022553"/>
    </source>
</evidence>
<keyword evidence="2" id="KW-0597">Phosphoprotein</keyword>
<dbReference type="Proteomes" id="UP000604273">
    <property type="component" value="Unassembled WGS sequence"/>
</dbReference>
<reference evidence="4" key="1">
    <citation type="journal article" date="2020" name="BMC Genomics">
        <title>Correction to: Identification and distribution of gene clusters required for synthesis of sphingolipid metabolism inhibitors in diverse species of the filamentous fungus Fusarium.</title>
        <authorList>
            <person name="Kim H.S."/>
            <person name="Lohmar J.M."/>
            <person name="Busman M."/>
            <person name="Brown D.W."/>
            <person name="Naumann T.A."/>
            <person name="Divon H.H."/>
            <person name="Lysoe E."/>
            <person name="Uhlig S."/>
            <person name="Proctor R.H."/>
        </authorList>
    </citation>
    <scope>NUCLEOTIDE SEQUENCE</scope>
    <source>
        <strain evidence="4">NRRL 45417</strain>
    </source>
</reference>
<dbReference type="Gene3D" id="3.40.50.12780">
    <property type="entry name" value="N-terminal domain of ligase-like"/>
    <property type="match status" value="1"/>
</dbReference>
<dbReference type="OrthoDB" id="416786at2759"/>
<dbReference type="EMBL" id="JABFAI010000133">
    <property type="protein sequence ID" value="KAF4953757.1"/>
    <property type="molecule type" value="Genomic_DNA"/>
</dbReference>
<dbReference type="PANTHER" id="PTHR44845">
    <property type="entry name" value="CARRIER DOMAIN-CONTAINING PROTEIN"/>
    <property type="match status" value="1"/>
</dbReference>
<keyword evidence="5" id="KW-1185">Reference proteome</keyword>
<dbReference type="SUPFAM" id="SSF56801">
    <property type="entry name" value="Acetyl-CoA synthetase-like"/>
    <property type="match status" value="1"/>
</dbReference>